<name>A0A183L3F4_9TREM</name>
<dbReference type="FunFam" id="2.130.10.10:FF:000031">
    <property type="entry name" value="Splicing factor 3b subunit 3"/>
    <property type="match status" value="1"/>
</dbReference>
<keyword evidence="3" id="KW-0747">Spliceosome</keyword>
<evidence type="ECO:0000256" key="1">
    <source>
        <dbReference type="ARBA" id="ARBA00004123"/>
    </source>
</evidence>
<proteinExistence type="inferred from homology"/>
<evidence type="ECO:0000256" key="6">
    <source>
        <dbReference type="ARBA" id="ARBA00038266"/>
    </source>
</evidence>
<evidence type="ECO:0000256" key="4">
    <source>
        <dbReference type="ARBA" id="ARBA00023187"/>
    </source>
</evidence>
<evidence type="ECO:0000256" key="5">
    <source>
        <dbReference type="ARBA" id="ARBA00023242"/>
    </source>
</evidence>
<evidence type="ECO:0000256" key="2">
    <source>
        <dbReference type="ARBA" id="ARBA00022664"/>
    </source>
</evidence>
<dbReference type="AlphaFoldDB" id="A0A183L3F4"/>
<dbReference type="InterPro" id="IPR036322">
    <property type="entry name" value="WD40_repeat_dom_sf"/>
</dbReference>
<comment type="similarity">
    <text evidence="6">Belongs to the RSE1 family.</text>
</comment>
<dbReference type="GO" id="GO:0005681">
    <property type="term" value="C:spliceosomal complex"/>
    <property type="evidence" value="ECO:0007669"/>
    <property type="project" value="UniProtKB-KW"/>
</dbReference>
<dbReference type="GO" id="GO:0008380">
    <property type="term" value="P:RNA splicing"/>
    <property type="evidence" value="ECO:0007669"/>
    <property type="project" value="UniProtKB-KW"/>
</dbReference>
<comment type="subcellular location">
    <subcellularLocation>
        <location evidence="1">Nucleus</location>
    </subcellularLocation>
</comment>
<accession>A0A183L3F4</accession>
<evidence type="ECO:0000259" key="7">
    <source>
        <dbReference type="Pfam" id="PF23726"/>
    </source>
</evidence>
<reference evidence="8" key="1">
    <citation type="submission" date="2016-06" db="UniProtKB">
        <authorList>
            <consortium name="WormBaseParasite"/>
        </authorList>
    </citation>
    <scope>IDENTIFICATION</scope>
</reference>
<dbReference type="SUPFAM" id="SSF50978">
    <property type="entry name" value="WD40 repeat-like"/>
    <property type="match status" value="1"/>
</dbReference>
<keyword evidence="5" id="KW-0539">Nucleus</keyword>
<dbReference type="GO" id="GO:0006397">
    <property type="term" value="P:mRNA processing"/>
    <property type="evidence" value="ECO:0007669"/>
    <property type="project" value="UniProtKB-KW"/>
</dbReference>
<dbReference type="STRING" id="6186.A0A183L3F4"/>
<dbReference type="InterPro" id="IPR015943">
    <property type="entry name" value="WD40/YVTN_repeat-like_dom_sf"/>
</dbReference>
<dbReference type="WBParaSite" id="SCUD_0002186501-mRNA-1">
    <property type="protein sequence ID" value="SCUD_0002186501-mRNA-1"/>
    <property type="gene ID" value="SCUD_0002186501"/>
</dbReference>
<organism evidence="8">
    <name type="scientific">Schistosoma curassoni</name>
    <dbReference type="NCBI Taxonomy" id="6186"/>
    <lineage>
        <taxon>Eukaryota</taxon>
        <taxon>Metazoa</taxon>
        <taxon>Spiralia</taxon>
        <taxon>Lophotrochozoa</taxon>
        <taxon>Platyhelminthes</taxon>
        <taxon>Trematoda</taxon>
        <taxon>Digenea</taxon>
        <taxon>Strigeidida</taxon>
        <taxon>Schistosomatoidea</taxon>
        <taxon>Schistosomatidae</taxon>
        <taxon>Schistosoma</taxon>
    </lineage>
</organism>
<keyword evidence="2" id="KW-0507">mRNA processing</keyword>
<dbReference type="Gene3D" id="2.130.10.10">
    <property type="entry name" value="YVTN repeat-like/Quinoprotein amine dehydrogenase"/>
    <property type="match status" value="1"/>
</dbReference>
<sequence>LYSLFLEDYDAYIIVSFVNATLVLSIGETVEEVTDSGFLGTTPTLTCSQLGDDALVQVYPDGIRHIRSDKRVNVWRAPGKKTITKCAVNRRQVVIALTGGELVYFEMDMTGQLNEYTERKEMPADVICMALGRIPANEQRSRFLAVGLADNTVRILSLDPSDCLTPLTMQGIPSTPESLCIVEMGTNEPSPSTDDGESEATSSGGILYMNIGLINGVLLRVILDPVTGELSDTRTRYLGTRPVKLFRIMMQGGEAVLSVSSRSWLSYAYQNRFHLIPLSYEALEYASGFSSEQCPEGIVAICNNSLR</sequence>
<evidence type="ECO:0000256" key="3">
    <source>
        <dbReference type="ARBA" id="ARBA00022728"/>
    </source>
</evidence>
<dbReference type="Pfam" id="PF23726">
    <property type="entry name" value="Beta-prop_RSE1_2nd"/>
    <property type="match status" value="1"/>
</dbReference>
<evidence type="ECO:0000313" key="8">
    <source>
        <dbReference type="WBParaSite" id="SCUD_0002186501-mRNA-1"/>
    </source>
</evidence>
<dbReference type="PANTHER" id="PTHR10644">
    <property type="entry name" value="DNA REPAIR/RNA PROCESSING CPSF FAMILY"/>
    <property type="match status" value="1"/>
</dbReference>
<dbReference type="InterPro" id="IPR058543">
    <property type="entry name" value="Beta-prop_RSE1/DDB1/CPSF1_2nd"/>
</dbReference>
<feature type="domain" description="RSE1/DDB1/CPSF1 second beta-propeller" evidence="7">
    <location>
        <begin position="7"/>
        <end position="307"/>
    </location>
</feature>
<keyword evidence="4" id="KW-0508">mRNA splicing</keyword>
<protein>
    <submittedName>
        <fullName evidence="8">MMS1_N domain-containing protein</fullName>
    </submittedName>
</protein>
<dbReference type="InterPro" id="IPR050358">
    <property type="entry name" value="RSE1/DDB1/CFT1"/>
</dbReference>